<evidence type="ECO:0000259" key="1">
    <source>
        <dbReference type="PROSITE" id="PS51819"/>
    </source>
</evidence>
<name>A0A1M4ZTL1_9BACT</name>
<dbReference type="RefSeq" id="WP_073061585.1">
    <property type="nucleotide sequence ID" value="NZ_FQUS01000006.1"/>
</dbReference>
<gene>
    <name evidence="2" type="ORF">SAMN05443144_106130</name>
</gene>
<dbReference type="EMBL" id="FQUS01000006">
    <property type="protein sequence ID" value="SHF21334.1"/>
    <property type="molecule type" value="Genomic_DNA"/>
</dbReference>
<dbReference type="Pfam" id="PF00903">
    <property type="entry name" value="Glyoxalase"/>
    <property type="match status" value="2"/>
</dbReference>
<dbReference type="InterPro" id="IPR037523">
    <property type="entry name" value="VOC_core"/>
</dbReference>
<accession>A0A1M4ZTL1</accession>
<feature type="domain" description="VOC" evidence="1">
    <location>
        <begin position="6"/>
        <end position="131"/>
    </location>
</feature>
<feature type="domain" description="VOC" evidence="1">
    <location>
        <begin position="153"/>
        <end position="270"/>
    </location>
</feature>
<dbReference type="PANTHER" id="PTHR36110">
    <property type="entry name" value="RING-CLEAVING DIOXYGENASE MHQE-RELATED"/>
    <property type="match status" value="1"/>
</dbReference>
<dbReference type="InterPro" id="IPR052537">
    <property type="entry name" value="Extradiol_RC_dioxygenase"/>
</dbReference>
<dbReference type="Proteomes" id="UP000184041">
    <property type="component" value="Unassembled WGS sequence"/>
</dbReference>
<dbReference type="Gene3D" id="3.10.180.10">
    <property type="entry name" value="2,3-Dihydroxybiphenyl 1,2-Dioxygenase, domain 1"/>
    <property type="match status" value="2"/>
</dbReference>
<dbReference type="STRING" id="1194090.SAMN05443144_106130"/>
<reference evidence="2 3" key="1">
    <citation type="submission" date="2016-11" db="EMBL/GenBank/DDBJ databases">
        <authorList>
            <person name="Jaros S."/>
            <person name="Januszkiewicz K."/>
            <person name="Wedrychowicz H."/>
        </authorList>
    </citation>
    <scope>NUCLEOTIDE SEQUENCE [LARGE SCALE GENOMIC DNA]</scope>
    <source>
        <strain evidence="2 3">DSM 21986</strain>
    </source>
</reference>
<dbReference type="OrthoDB" id="9785698at2"/>
<dbReference type="PROSITE" id="PS51819">
    <property type="entry name" value="VOC"/>
    <property type="match status" value="2"/>
</dbReference>
<dbReference type="AlphaFoldDB" id="A0A1M4ZTL1"/>
<dbReference type="InterPro" id="IPR029068">
    <property type="entry name" value="Glyas_Bleomycin-R_OHBP_Dase"/>
</dbReference>
<protein>
    <submittedName>
        <fullName evidence="2">Glyoxalase family protein</fullName>
    </submittedName>
</protein>
<proteinExistence type="predicted"/>
<evidence type="ECO:0000313" key="3">
    <source>
        <dbReference type="Proteomes" id="UP000184041"/>
    </source>
</evidence>
<dbReference type="SUPFAM" id="SSF54593">
    <property type="entry name" value="Glyoxalase/Bleomycin resistance protein/Dihydroxybiphenyl dioxygenase"/>
    <property type="match status" value="1"/>
</dbReference>
<evidence type="ECO:0000313" key="2">
    <source>
        <dbReference type="EMBL" id="SHF21334.1"/>
    </source>
</evidence>
<keyword evidence="3" id="KW-1185">Reference proteome</keyword>
<dbReference type="InterPro" id="IPR004360">
    <property type="entry name" value="Glyas_Fos-R_dOase_dom"/>
</dbReference>
<sequence length="310" mass="35050">MPEHRGLHHISVIASDPQANYDFYVKKLGMRMVKKTVNQDDPTKYHLFYANAEGSPGSSLTFFPWPGARRGVPGTGEATDISLAVPEDSLPYWRERLANQHITYSGAHQRFGKQLLSFEDPDGLQLHLVFEDRKGDLDGWKRSEVPAEHQIQGFWSTTLTLDRVEDTEHILTAILGFEQQATDGNATLYRTKSELGHALIIEETPKAQGQNGAGIVHHVAFQTEDDDDLKTLRHEVLRLGLQPTEIIDRHFFKSVYFRTPGGVLFEMATHGPGYFVHSDPSEDQAEKLELTPWHESKREQIESALPTIEI</sequence>
<dbReference type="PANTHER" id="PTHR36110:SF4">
    <property type="entry name" value="RING-CLEAVING DIOXYGENASE MHQA-RELATED"/>
    <property type="match status" value="1"/>
</dbReference>
<organism evidence="2 3">
    <name type="scientific">Fodinibius roseus</name>
    <dbReference type="NCBI Taxonomy" id="1194090"/>
    <lineage>
        <taxon>Bacteria</taxon>
        <taxon>Pseudomonadati</taxon>
        <taxon>Balneolota</taxon>
        <taxon>Balneolia</taxon>
        <taxon>Balneolales</taxon>
        <taxon>Balneolaceae</taxon>
        <taxon>Fodinibius</taxon>
    </lineage>
</organism>